<evidence type="ECO:0000259" key="8">
    <source>
        <dbReference type="PROSITE" id="PS52029"/>
    </source>
</evidence>
<accession>A0A3N1LNZ2</accession>
<dbReference type="AlphaFoldDB" id="A0A3N1LNZ2"/>
<dbReference type="Proteomes" id="UP000278222">
    <property type="component" value="Unassembled WGS sequence"/>
</dbReference>
<dbReference type="SUPFAM" id="SSF141523">
    <property type="entry name" value="L,D-transpeptidase catalytic domain-like"/>
    <property type="match status" value="1"/>
</dbReference>
<protein>
    <submittedName>
        <fullName evidence="9">L,D-peptidoglycan transpeptidase YkuD (ErfK/YbiS/YcfS/YnhG family)</fullName>
    </submittedName>
</protein>
<keyword evidence="10" id="KW-1185">Reference proteome</keyword>
<name>A0A3N1LNZ2_9PROT</name>
<sequence length="171" mass="18670">MSHAPDIWLVGGDGHLTVAGRRLRCAIGRGGIRPDKQEGDGATPVGRFALRRLLYRPDRHPDPRTGLPTVAIAREDGWCDDPGHADYNQPVALPHPARHERMWREDDLYDLVVVIGHNDSPVEPGAGSAVFIHIARENYAPTEGCVALAPADLLWLLERATTATVLQVDPA</sequence>
<evidence type="ECO:0000256" key="3">
    <source>
        <dbReference type="ARBA" id="ARBA00022679"/>
    </source>
</evidence>
<feature type="active site" description="Proton donor/acceptor" evidence="7">
    <location>
        <position position="133"/>
    </location>
</feature>
<keyword evidence="3" id="KW-0808">Transferase</keyword>
<dbReference type="GO" id="GO:0071555">
    <property type="term" value="P:cell wall organization"/>
    <property type="evidence" value="ECO:0007669"/>
    <property type="project" value="UniProtKB-UniRule"/>
</dbReference>
<comment type="caution">
    <text evidence="9">The sequence shown here is derived from an EMBL/GenBank/DDBJ whole genome shotgun (WGS) entry which is preliminary data.</text>
</comment>
<dbReference type="UniPathway" id="UPA00219"/>
<keyword evidence="4 7" id="KW-0133">Cell shape</keyword>
<comment type="pathway">
    <text evidence="1 7">Cell wall biogenesis; peptidoglycan biosynthesis.</text>
</comment>
<reference evidence="9 10" key="1">
    <citation type="submission" date="2018-11" db="EMBL/GenBank/DDBJ databases">
        <title>Genomic Encyclopedia of Type Strains, Phase IV (KMG-IV): sequencing the most valuable type-strain genomes for metagenomic binning, comparative biology and taxonomic classification.</title>
        <authorList>
            <person name="Goeker M."/>
        </authorList>
    </citation>
    <scope>NUCLEOTIDE SEQUENCE [LARGE SCALE GENOMIC DNA]</scope>
    <source>
        <strain evidence="9 10">DSM 5900</strain>
    </source>
</reference>
<feature type="domain" description="L,D-TPase catalytic" evidence="8">
    <location>
        <begin position="1"/>
        <end position="169"/>
    </location>
</feature>
<evidence type="ECO:0000313" key="10">
    <source>
        <dbReference type="Proteomes" id="UP000278222"/>
    </source>
</evidence>
<dbReference type="GO" id="GO:0009252">
    <property type="term" value="P:peptidoglycan biosynthetic process"/>
    <property type="evidence" value="ECO:0007669"/>
    <property type="project" value="UniProtKB-UniPathway"/>
</dbReference>
<dbReference type="PANTHER" id="PTHR38589">
    <property type="entry name" value="BLR0621 PROTEIN"/>
    <property type="match status" value="1"/>
</dbReference>
<evidence type="ECO:0000256" key="6">
    <source>
        <dbReference type="ARBA" id="ARBA00023316"/>
    </source>
</evidence>
<keyword evidence="5 7" id="KW-0573">Peptidoglycan synthesis</keyword>
<dbReference type="InterPro" id="IPR038063">
    <property type="entry name" value="Transpep_catalytic_dom"/>
</dbReference>
<evidence type="ECO:0000256" key="1">
    <source>
        <dbReference type="ARBA" id="ARBA00004752"/>
    </source>
</evidence>
<dbReference type="PANTHER" id="PTHR38589:SF1">
    <property type="entry name" value="BLR0621 PROTEIN"/>
    <property type="match status" value="1"/>
</dbReference>
<evidence type="ECO:0000256" key="5">
    <source>
        <dbReference type="ARBA" id="ARBA00022984"/>
    </source>
</evidence>
<evidence type="ECO:0000313" key="9">
    <source>
        <dbReference type="EMBL" id="ROP90935.1"/>
    </source>
</evidence>
<proteinExistence type="inferred from homology"/>
<comment type="similarity">
    <text evidence="2">Belongs to the YkuD family.</text>
</comment>
<dbReference type="GO" id="GO:0016740">
    <property type="term" value="F:transferase activity"/>
    <property type="evidence" value="ECO:0007669"/>
    <property type="project" value="UniProtKB-KW"/>
</dbReference>
<organism evidence="9 10">
    <name type="scientific">Stella humosa</name>
    <dbReference type="NCBI Taxonomy" id="94"/>
    <lineage>
        <taxon>Bacteria</taxon>
        <taxon>Pseudomonadati</taxon>
        <taxon>Pseudomonadota</taxon>
        <taxon>Alphaproteobacteria</taxon>
        <taxon>Rhodospirillales</taxon>
        <taxon>Stellaceae</taxon>
        <taxon>Stella</taxon>
    </lineage>
</organism>
<dbReference type="GO" id="GO:0008360">
    <property type="term" value="P:regulation of cell shape"/>
    <property type="evidence" value="ECO:0007669"/>
    <property type="project" value="UniProtKB-UniRule"/>
</dbReference>
<keyword evidence="6 7" id="KW-0961">Cell wall biogenesis/degradation</keyword>
<dbReference type="CDD" id="cd16913">
    <property type="entry name" value="YkuD_like"/>
    <property type="match status" value="1"/>
</dbReference>
<evidence type="ECO:0000256" key="7">
    <source>
        <dbReference type="PROSITE-ProRule" id="PRU01373"/>
    </source>
</evidence>
<evidence type="ECO:0000256" key="2">
    <source>
        <dbReference type="ARBA" id="ARBA00005992"/>
    </source>
</evidence>
<evidence type="ECO:0000256" key="4">
    <source>
        <dbReference type="ARBA" id="ARBA00022960"/>
    </source>
</evidence>
<dbReference type="RefSeq" id="WP_420822808.1">
    <property type="nucleotide sequence ID" value="NZ_AP019700.1"/>
</dbReference>
<gene>
    <name evidence="9" type="ORF">EDC65_2795</name>
</gene>
<dbReference type="GO" id="GO:0004180">
    <property type="term" value="F:carboxypeptidase activity"/>
    <property type="evidence" value="ECO:0007669"/>
    <property type="project" value="UniProtKB-ARBA"/>
</dbReference>
<dbReference type="Pfam" id="PF03734">
    <property type="entry name" value="YkuD"/>
    <property type="match status" value="1"/>
</dbReference>
<feature type="active site" description="Nucleophile" evidence="7">
    <location>
        <position position="145"/>
    </location>
</feature>
<dbReference type="PROSITE" id="PS52029">
    <property type="entry name" value="LD_TPASE"/>
    <property type="match status" value="1"/>
</dbReference>
<dbReference type="EMBL" id="RJKX01000014">
    <property type="protein sequence ID" value="ROP90935.1"/>
    <property type="molecule type" value="Genomic_DNA"/>
</dbReference>
<dbReference type="InterPro" id="IPR005490">
    <property type="entry name" value="LD_TPept_cat_dom"/>
</dbReference>